<sequence>MLADVNSVLGKSPYGHSLKNISEQAISHGKSAGAVSSVPFSHATPSAPASWALASLPPSSALSLPTCSPWAS</sequence>
<dbReference type="EMBL" id="CP024932">
    <property type="protein sequence ID" value="ATZ08917.1"/>
    <property type="molecule type" value="Genomic_DNA"/>
</dbReference>
<dbReference type="Proteomes" id="UP000231994">
    <property type="component" value="Chromosome"/>
</dbReference>
<evidence type="ECO:0000313" key="2">
    <source>
        <dbReference type="EMBL" id="GEA42542.1"/>
    </source>
</evidence>
<dbReference type="RefSeq" id="WP_005530823.1">
    <property type="nucleotide sequence ID" value="NZ_JASNMN010000001.1"/>
</dbReference>
<name>A0ABC9ZKA5_CORST</name>
<proteinExistence type="predicted"/>
<evidence type="ECO:0000313" key="3">
    <source>
        <dbReference type="Proteomes" id="UP000231994"/>
    </source>
</evidence>
<evidence type="ECO:0000313" key="4">
    <source>
        <dbReference type="Proteomes" id="UP000315234"/>
    </source>
</evidence>
<evidence type="ECO:0000313" key="1">
    <source>
        <dbReference type="EMBL" id="ATZ08917.1"/>
    </source>
</evidence>
<dbReference type="Gene3D" id="3.40.720.10">
    <property type="entry name" value="Alkaline Phosphatase, subunit A"/>
    <property type="match status" value="1"/>
</dbReference>
<dbReference type="AlphaFoldDB" id="A0ABC9ZKA5"/>
<dbReference type="Proteomes" id="UP000315234">
    <property type="component" value="Unassembled WGS sequence"/>
</dbReference>
<reference evidence="1 3" key="1">
    <citation type="submission" date="2017-11" db="EMBL/GenBank/DDBJ databases">
        <title>Whole genome sequencing of cultured pathogen.</title>
        <authorList>
            <person name="Hoffmann M."/>
            <person name="Sanchez M."/>
            <person name="Timme R."/>
            <person name="Nudel K."/>
            <person name="Bry L."/>
        </authorList>
    </citation>
    <scope>NUCLEOTIDE SEQUENCE [LARGE SCALE GENOMIC DNA]</scope>
    <source>
        <strain evidence="1 3">216</strain>
    </source>
</reference>
<organism evidence="2 4">
    <name type="scientific">Corynebacterium striatum</name>
    <dbReference type="NCBI Taxonomy" id="43770"/>
    <lineage>
        <taxon>Bacteria</taxon>
        <taxon>Bacillati</taxon>
        <taxon>Actinomycetota</taxon>
        <taxon>Actinomycetes</taxon>
        <taxon>Mycobacteriales</taxon>
        <taxon>Corynebacteriaceae</taxon>
        <taxon>Corynebacterium</taxon>
    </lineage>
</organism>
<dbReference type="InterPro" id="IPR017850">
    <property type="entry name" value="Alkaline_phosphatase_core_sf"/>
</dbReference>
<dbReference type="SUPFAM" id="SSF53649">
    <property type="entry name" value="Alkaline phosphatase-like"/>
    <property type="match status" value="1"/>
</dbReference>
<reference evidence="2 4" key="2">
    <citation type="submission" date="2019-06" db="EMBL/GenBank/DDBJ databases">
        <title>Draft genome sequence of Corynebacterium striatum NBRC 15291.</title>
        <authorList>
            <person name="Miura T."/>
            <person name="Furukawa M."/>
            <person name="Shimamura M."/>
            <person name="Ohyama Y."/>
            <person name="Yamazoe A."/>
            <person name="Kawasaki H."/>
        </authorList>
    </citation>
    <scope>NUCLEOTIDE SEQUENCE [LARGE SCALE GENOMIC DNA]</scope>
    <source>
        <strain evidence="2 4">NBRC 15291</strain>
    </source>
</reference>
<gene>
    <name evidence="1" type="ORF">A9D01_09325</name>
    <name evidence="2" type="ORF">Cst04h_07120</name>
</gene>
<protein>
    <submittedName>
        <fullName evidence="2">Uncharacterized protein</fullName>
    </submittedName>
</protein>
<accession>A0ABC9ZKA5</accession>
<dbReference type="EMBL" id="BJLD01000001">
    <property type="protein sequence ID" value="GEA42542.1"/>
    <property type="molecule type" value="Genomic_DNA"/>
</dbReference>